<sequence>MRSQKCGNHTNLVIRCNRRDNLNRVTPALHWYPAFLNDSRCNGSSTEAGLLAITGHSPTLPERGSLVIDIYERPALKKHEGHLKIDLVILNRGRMTIPELVFPTPNFHTTPKGGRLAPTYYLGRNSPTYQRQTYTFRLVILADILAQTSYFESGSEDEDGT</sequence>
<organism evidence="1 2">
    <name type="scientific">Araneus ventricosus</name>
    <name type="common">Orbweaver spider</name>
    <name type="synonym">Epeira ventricosa</name>
    <dbReference type="NCBI Taxonomy" id="182803"/>
    <lineage>
        <taxon>Eukaryota</taxon>
        <taxon>Metazoa</taxon>
        <taxon>Ecdysozoa</taxon>
        <taxon>Arthropoda</taxon>
        <taxon>Chelicerata</taxon>
        <taxon>Arachnida</taxon>
        <taxon>Araneae</taxon>
        <taxon>Araneomorphae</taxon>
        <taxon>Entelegynae</taxon>
        <taxon>Araneoidea</taxon>
        <taxon>Araneidae</taxon>
        <taxon>Araneus</taxon>
    </lineage>
</organism>
<name>A0A4Y2MP56_ARAVE</name>
<protein>
    <submittedName>
        <fullName evidence="1">Uncharacterized protein</fullName>
    </submittedName>
</protein>
<evidence type="ECO:0000313" key="1">
    <source>
        <dbReference type="EMBL" id="GBN28120.1"/>
    </source>
</evidence>
<reference evidence="1 2" key="1">
    <citation type="journal article" date="2019" name="Sci. Rep.">
        <title>Orb-weaving spider Araneus ventricosus genome elucidates the spidroin gene catalogue.</title>
        <authorList>
            <person name="Kono N."/>
            <person name="Nakamura H."/>
            <person name="Ohtoshi R."/>
            <person name="Moran D.A.P."/>
            <person name="Shinohara A."/>
            <person name="Yoshida Y."/>
            <person name="Fujiwara M."/>
            <person name="Mori M."/>
            <person name="Tomita M."/>
            <person name="Arakawa K."/>
        </authorList>
    </citation>
    <scope>NUCLEOTIDE SEQUENCE [LARGE SCALE GENOMIC DNA]</scope>
</reference>
<dbReference type="Proteomes" id="UP000499080">
    <property type="component" value="Unassembled WGS sequence"/>
</dbReference>
<gene>
    <name evidence="1" type="ORF">AVEN_133656_1</name>
</gene>
<dbReference type="AlphaFoldDB" id="A0A4Y2MP56"/>
<dbReference type="EMBL" id="BGPR01007603">
    <property type="protein sequence ID" value="GBN28120.1"/>
    <property type="molecule type" value="Genomic_DNA"/>
</dbReference>
<proteinExistence type="predicted"/>
<keyword evidence="2" id="KW-1185">Reference proteome</keyword>
<accession>A0A4Y2MP56</accession>
<evidence type="ECO:0000313" key="2">
    <source>
        <dbReference type="Proteomes" id="UP000499080"/>
    </source>
</evidence>
<comment type="caution">
    <text evidence="1">The sequence shown here is derived from an EMBL/GenBank/DDBJ whole genome shotgun (WGS) entry which is preliminary data.</text>
</comment>